<dbReference type="PANTHER" id="PTHR36307">
    <property type="entry name" value="FLAGELLA BASAL BODY P-RING FORMATION PROTEIN FLGA"/>
    <property type="match status" value="1"/>
</dbReference>
<dbReference type="NCBIfam" id="TIGR03170">
    <property type="entry name" value="flgA_cterm"/>
    <property type="match status" value="1"/>
</dbReference>
<evidence type="ECO:0000313" key="3">
    <source>
        <dbReference type="EMBL" id="EAU54245.1"/>
    </source>
</evidence>
<keyword evidence="4" id="KW-1185">Reference proteome</keyword>
<comment type="subcellular location">
    <subcellularLocation>
        <location evidence="1">Periplasm</location>
    </subcellularLocation>
</comment>
<keyword evidence="3" id="KW-0969">Cilium</keyword>
<dbReference type="STRING" id="314344.AL013_06150"/>
<dbReference type="HOGENOM" id="CLU_1183893_0_0_0"/>
<dbReference type="eggNOG" id="COG1261">
    <property type="taxonomic scope" value="Bacteria"/>
</dbReference>
<dbReference type="SUPFAM" id="SSF51269">
    <property type="entry name" value="AFP III-like domain"/>
    <property type="match status" value="1"/>
</dbReference>
<dbReference type="InterPro" id="IPR017585">
    <property type="entry name" value="SAF_FlgA"/>
</dbReference>
<dbReference type="InterPro" id="IPR039246">
    <property type="entry name" value="Flagellar_FlgA"/>
</dbReference>
<dbReference type="InParanoid" id="Q0EYE7"/>
<comment type="caution">
    <text evidence="3">The sequence shown here is derived from an EMBL/GenBank/DDBJ whole genome shotgun (WGS) entry which is preliminary data.</text>
</comment>
<gene>
    <name evidence="3" type="ORF">SPV1_05774</name>
</gene>
<comment type="function">
    <text evidence="1">Involved in the assembly process of the P-ring formation. It may associate with FlgF on the rod constituting a structure essential for the P-ring assembly or may act as a modulator protein for the P-ring assembly.</text>
</comment>
<accession>Q0EYE7</accession>
<dbReference type="GO" id="GO:0044780">
    <property type="term" value="P:bacterial-type flagellum assembly"/>
    <property type="evidence" value="ECO:0007669"/>
    <property type="project" value="InterPro"/>
</dbReference>
<organism evidence="3 4">
    <name type="scientific">Mariprofundus ferrooxydans PV-1</name>
    <dbReference type="NCBI Taxonomy" id="314345"/>
    <lineage>
        <taxon>Bacteria</taxon>
        <taxon>Pseudomonadati</taxon>
        <taxon>Pseudomonadota</taxon>
        <taxon>Candidatius Mariprofundia</taxon>
        <taxon>Mariprofundales</taxon>
        <taxon>Mariprofundaceae</taxon>
        <taxon>Mariprofundus</taxon>
    </lineage>
</organism>
<keyword evidence="1" id="KW-1005">Bacterial flagellum biogenesis</keyword>
<dbReference type="GO" id="GO:0042597">
    <property type="term" value="C:periplasmic space"/>
    <property type="evidence" value="ECO:0007669"/>
    <property type="project" value="UniProtKB-SubCell"/>
</dbReference>
<dbReference type="AlphaFoldDB" id="Q0EYE7"/>
<dbReference type="InterPro" id="IPR036732">
    <property type="entry name" value="AFP_Neu5c_C_sf"/>
</dbReference>
<dbReference type="Proteomes" id="UP000005297">
    <property type="component" value="Unassembled WGS sequence"/>
</dbReference>
<dbReference type="Gene3D" id="3.90.1210.10">
    <property type="entry name" value="Antifreeze-like/N-acetylneuraminic acid synthase C-terminal domain"/>
    <property type="match status" value="1"/>
</dbReference>
<dbReference type="EMBL" id="AATS01000010">
    <property type="protein sequence ID" value="EAU54245.1"/>
    <property type="molecule type" value="Genomic_DNA"/>
</dbReference>
<dbReference type="RefSeq" id="WP_009851448.1">
    <property type="nucleotide sequence ID" value="NZ_DS022295.1"/>
</dbReference>
<feature type="domain" description="Flagella basal body P-ring formation protein FlgA SAF" evidence="2">
    <location>
        <begin position="106"/>
        <end position="227"/>
    </location>
</feature>
<feature type="signal peptide" evidence="1">
    <location>
        <begin position="1"/>
        <end position="26"/>
    </location>
</feature>
<keyword evidence="1" id="KW-0574">Periplasm</keyword>
<evidence type="ECO:0000313" key="4">
    <source>
        <dbReference type="Proteomes" id="UP000005297"/>
    </source>
</evidence>
<dbReference type="FunCoup" id="Q0EYE7">
    <property type="interactions" value="27"/>
</dbReference>
<reference evidence="3 4" key="1">
    <citation type="submission" date="2006-09" db="EMBL/GenBank/DDBJ databases">
        <authorList>
            <person name="Emerson D."/>
            <person name="Ferriera S."/>
            <person name="Johnson J."/>
            <person name="Kravitz S."/>
            <person name="Halpern A."/>
            <person name="Remington K."/>
            <person name="Beeson K."/>
            <person name="Tran B."/>
            <person name="Rogers Y.-H."/>
            <person name="Friedman R."/>
            <person name="Venter J.C."/>
        </authorList>
    </citation>
    <scope>NUCLEOTIDE SEQUENCE [LARGE SCALE GENOMIC DNA]</scope>
    <source>
        <strain evidence="3 4">PV-1</strain>
    </source>
</reference>
<keyword evidence="1" id="KW-0732">Signal</keyword>
<evidence type="ECO:0000256" key="1">
    <source>
        <dbReference type="RuleBase" id="RU362063"/>
    </source>
</evidence>
<evidence type="ECO:0000259" key="2">
    <source>
        <dbReference type="Pfam" id="PF13144"/>
    </source>
</evidence>
<dbReference type="Gene3D" id="2.30.30.760">
    <property type="match status" value="1"/>
</dbReference>
<keyword evidence="3" id="KW-0966">Cell projection</keyword>
<protein>
    <recommendedName>
        <fullName evidence="1">Flagella basal body P-ring formation protein FlgA</fullName>
    </recommendedName>
</protein>
<dbReference type="CDD" id="cd11614">
    <property type="entry name" value="SAF_CpaB_FlgA_like"/>
    <property type="match status" value="1"/>
</dbReference>
<sequence>MRHFTPHSALLLIALLLPTLALSEQADTTADVTMQQSLTRFFKHGVTLRGATAELVNVRHWPDASGSLRWSLPASLRNHPGRFSLIAEQGNRRWYVPVQVRWMATAIVMRQNISARSLLTRDMMTNRRTDIAGHHGAWWQNSSTLVGMRTTRPLAAGDVILSSYVKQPPLVKRGDLVSILLDVGGLHIRAEGKAMRSAGKGESIPVRNMRSHEMIQAVVEQTGLVRVSLNGGPG</sequence>
<keyword evidence="3" id="KW-0282">Flagellum</keyword>
<name>Q0EYE7_9PROT</name>
<feature type="chain" id="PRO_5005142444" description="Flagella basal body P-ring formation protein FlgA" evidence="1">
    <location>
        <begin position="27"/>
        <end position="234"/>
    </location>
</feature>
<dbReference type="PANTHER" id="PTHR36307:SF1">
    <property type="entry name" value="FLAGELLA BASAL BODY P-RING FORMATION PROTEIN FLGA"/>
    <property type="match status" value="1"/>
</dbReference>
<proteinExistence type="inferred from homology"/>
<dbReference type="Pfam" id="PF13144">
    <property type="entry name" value="ChapFlgA"/>
    <property type="match status" value="1"/>
</dbReference>
<comment type="similarity">
    <text evidence="1">Belongs to the FlgA family.</text>
</comment>
<dbReference type="OrthoDB" id="5293354at2"/>